<dbReference type="InterPro" id="IPR008516">
    <property type="entry name" value="Na/K-Atpase_Interacting"/>
</dbReference>
<evidence type="ECO:0000256" key="7">
    <source>
        <dbReference type="RuleBase" id="RU368041"/>
    </source>
</evidence>
<evidence type="ECO:0000256" key="1">
    <source>
        <dbReference type="ARBA" id="ARBA00004651"/>
    </source>
</evidence>
<sequence length="379" mass="41489">MVSEHNLIWNMLSSLLPSNPPLLSLTLSSPLHLPSIVLPPPISFPLLPSPLLPHPCSPLLFFIPPSSSPCALFSSPPYFIHSSPLPPYLILSPPLLSPPAVFSPLPSSPLLSPPLLSPPLLSPPLLSSPLPSSPLLSSPLPSSPLLSSPLLSSPLLSSPLLSPPLLSSSPLPSPPFLSPPYSCLLSPPQVSVLERQVIDFLGYQWAPILTNFVHILVVILGLFGTIQFRPRYVTGYAAWLVVWMTWNVFVICFYLEVGDLSKDSDLVLTFNLSMHRSWWMENGPGCKVTPVAPPPSWAPEDHRYISIAGCLLDYQLIEVAHSSLQILLALFGFIYACYVVKLISEEEDSFDFIGGFDSYGYQGPQKTSHLQLQPMYMSK</sequence>
<evidence type="ECO:0000256" key="2">
    <source>
        <dbReference type="ARBA" id="ARBA00006364"/>
    </source>
</evidence>
<dbReference type="Pfam" id="PF05640">
    <property type="entry name" value="NKAIN"/>
    <property type="match status" value="1"/>
</dbReference>
<comment type="similarity">
    <text evidence="2 7">Belongs to the NKAIN family.</text>
</comment>
<organism evidence="8 9">
    <name type="scientific">Gadus morhua</name>
    <name type="common">Atlantic cod</name>
    <dbReference type="NCBI Taxonomy" id="8049"/>
    <lineage>
        <taxon>Eukaryota</taxon>
        <taxon>Metazoa</taxon>
        <taxon>Chordata</taxon>
        <taxon>Craniata</taxon>
        <taxon>Vertebrata</taxon>
        <taxon>Euteleostomi</taxon>
        <taxon>Actinopterygii</taxon>
        <taxon>Neopterygii</taxon>
        <taxon>Teleostei</taxon>
        <taxon>Neoteleostei</taxon>
        <taxon>Acanthomorphata</taxon>
        <taxon>Zeiogadaria</taxon>
        <taxon>Gadariae</taxon>
        <taxon>Gadiformes</taxon>
        <taxon>Gadoidei</taxon>
        <taxon>Gadidae</taxon>
        <taxon>Gadus</taxon>
    </lineage>
</organism>
<keyword evidence="6 7" id="KW-0472">Membrane</keyword>
<reference evidence="8" key="1">
    <citation type="submission" date="2025-08" db="UniProtKB">
        <authorList>
            <consortium name="Ensembl"/>
        </authorList>
    </citation>
    <scope>IDENTIFICATION</scope>
</reference>
<evidence type="ECO:0000256" key="4">
    <source>
        <dbReference type="ARBA" id="ARBA00022692"/>
    </source>
</evidence>
<name>A0A8C5D335_GADMO</name>
<evidence type="ECO:0000256" key="6">
    <source>
        <dbReference type="ARBA" id="ARBA00023136"/>
    </source>
</evidence>
<dbReference type="Proteomes" id="UP000694546">
    <property type="component" value="Chromosome 21"/>
</dbReference>
<feature type="transmembrane region" description="Helical" evidence="7">
    <location>
        <begin position="205"/>
        <end position="224"/>
    </location>
</feature>
<dbReference type="AlphaFoldDB" id="A0A8C5D335"/>
<comment type="subcellular location">
    <subcellularLocation>
        <location evidence="1 7">Cell membrane</location>
        <topology evidence="1 7">Multi-pass membrane protein</topology>
    </subcellularLocation>
</comment>
<evidence type="ECO:0000313" key="8">
    <source>
        <dbReference type="Ensembl" id="ENSGMOP00000069050.1"/>
    </source>
</evidence>
<dbReference type="PANTHER" id="PTHR13084:SF3">
    <property type="entry name" value="SODIUM_POTASSIUM-TRANSPORTING ATPASE SUBUNIT BETA-1-INTERACTING PROTEIN 2"/>
    <property type="match status" value="1"/>
</dbReference>
<accession>A0A8C5D335</accession>
<protein>
    <recommendedName>
        <fullName evidence="7">Sodium/potassium-transporting ATPase subunit beta-1-interacting protein</fullName>
        <shortName evidence="7">Na(+)/K(+)-transporting ATPase subunit beta-1-interacting protein</shortName>
    </recommendedName>
</protein>
<proteinExistence type="inferred from homology"/>
<dbReference type="GO" id="GO:0002028">
    <property type="term" value="P:regulation of sodium ion transport"/>
    <property type="evidence" value="ECO:0007669"/>
    <property type="project" value="UniProtKB-UniRule"/>
</dbReference>
<evidence type="ECO:0000313" key="9">
    <source>
        <dbReference type="Proteomes" id="UP000694546"/>
    </source>
</evidence>
<keyword evidence="5 7" id="KW-1133">Transmembrane helix</keyword>
<gene>
    <name evidence="8" type="primary">NKAIN2</name>
    <name evidence="8" type="synonym">nkain2</name>
</gene>
<dbReference type="PANTHER" id="PTHR13084">
    <property type="entry name" value="T-CELL LYMPHOMA BREAKPOINT-ASSOCIATED TARGET 1-RELATED"/>
    <property type="match status" value="1"/>
</dbReference>
<evidence type="ECO:0000256" key="3">
    <source>
        <dbReference type="ARBA" id="ARBA00022475"/>
    </source>
</evidence>
<reference evidence="8" key="2">
    <citation type="submission" date="2025-09" db="UniProtKB">
        <authorList>
            <consortium name="Ensembl"/>
        </authorList>
    </citation>
    <scope>IDENTIFICATION</scope>
</reference>
<evidence type="ECO:0000256" key="5">
    <source>
        <dbReference type="ARBA" id="ARBA00022989"/>
    </source>
</evidence>
<keyword evidence="4 7" id="KW-0812">Transmembrane</keyword>
<dbReference type="GO" id="GO:0005886">
    <property type="term" value="C:plasma membrane"/>
    <property type="evidence" value="ECO:0007669"/>
    <property type="project" value="UniProtKB-SubCell"/>
</dbReference>
<dbReference type="GeneTree" id="ENSGT00940000160565"/>
<dbReference type="Ensembl" id="ENSGMOT00000035642.1">
    <property type="protein sequence ID" value="ENSGMOP00000069050.1"/>
    <property type="gene ID" value="ENSGMOG00000014547.2"/>
</dbReference>
<keyword evidence="9" id="KW-1185">Reference proteome</keyword>
<keyword evidence="3 7" id="KW-1003">Cell membrane</keyword>
<feature type="transmembrane region" description="Helical" evidence="7">
    <location>
        <begin position="322"/>
        <end position="340"/>
    </location>
</feature>
<feature type="transmembrane region" description="Helical" evidence="7">
    <location>
        <begin position="236"/>
        <end position="257"/>
    </location>
</feature>